<feature type="domain" description="Methyltransferase" evidence="1">
    <location>
        <begin position="55"/>
        <end position="169"/>
    </location>
</feature>
<sequence length="248" mass="27728">MPMRTLEETIAAAMDVSDMELLPFLPYILQDFWEIGADPGTIVALIRKHGNNRERLRVLDLGCGKGAVSVRIAAELGHACYGIDAIPQFVEDAIQKAEQCGVGHLCRFEVGDIRERIRECGGHDIIILGAVGDLLGNSLETLTALQECLATEGMIVIDDGYTDDSDNYRSQASRAGMVLVDEVVFGGESAMKKYDEEYFTLERRCLELIGRYPEKQNLFAGYIRKQQLEYDKMRSEIVCSTMVFKRTT</sequence>
<gene>
    <name evidence="2" type="ORF">ING2E5A_1357</name>
</gene>
<dbReference type="InterPro" id="IPR025714">
    <property type="entry name" value="Methyltranfer_dom"/>
</dbReference>
<organism evidence="2 3">
    <name type="scientific">Petrimonas mucosa</name>
    <dbReference type="NCBI Taxonomy" id="1642646"/>
    <lineage>
        <taxon>Bacteria</taxon>
        <taxon>Pseudomonadati</taxon>
        <taxon>Bacteroidota</taxon>
        <taxon>Bacteroidia</taxon>
        <taxon>Bacteroidales</taxon>
        <taxon>Dysgonomonadaceae</taxon>
        <taxon>Petrimonas</taxon>
    </lineage>
</organism>
<dbReference type="Proteomes" id="UP000178485">
    <property type="component" value="Chromosome i"/>
</dbReference>
<dbReference type="InterPro" id="IPR029063">
    <property type="entry name" value="SAM-dependent_MTases_sf"/>
</dbReference>
<dbReference type="Pfam" id="PF13847">
    <property type="entry name" value="Methyltransf_31"/>
    <property type="match status" value="1"/>
</dbReference>
<proteinExistence type="predicted"/>
<dbReference type="EMBL" id="LT608328">
    <property type="protein sequence ID" value="SCM57480.1"/>
    <property type="molecule type" value="Genomic_DNA"/>
</dbReference>
<keyword evidence="2" id="KW-0808">Transferase</keyword>
<dbReference type="GO" id="GO:0008168">
    <property type="term" value="F:methyltransferase activity"/>
    <property type="evidence" value="ECO:0007669"/>
    <property type="project" value="UniProtKB-KW"/>
</dbReference>
<name>A0A1G4G6M1_9BACT</name>
<keyword evidence="2" id="KW-0489">Methyltransferase</keyword>
<dbReference type="GO" id="GO:0032259">
    <property type="term" value="P:methylation"/>
    <property type="evidence" value="ECO:0007669"/>
    <property type="project" value="UniProtKB-KW"/>
</dbReference>
<dbReference type="KEGG" id="pmuc:ING2E5A_1357"/>
<evidence type="ECO:0000313" key="2">
    <source>
        <dbReference type="EMBL" id="SCM57480.1"/>
    </source>
</evidence>
<accession>A0A1G4G6M1</accession>
<keyword evidence="3" id="KW-1185">Reference proteome</keyword>
<reference evidence="2 3" key="1">
    <citation type="submission" date="2016-08" db="EMBL/GenBank/DDBJ databases">
        <authorList>
            <person name="Seilhamer J.J."/>
        </authorList>
    </citation>
    <scope>NUCLEOTIDE SEQUENCE [LARGE SCALE GENOMIC DNA]</scope>
    <source>
        <strain evidence="2">ING2-E5A</strain>
    </source>
</reference>
<dbReference type="Gene3D" id="3.40.50.150">
    <property type="entry name" value="Vaccinia Virus protein VP39"/>
    <property type="match status" value="1"/>
</dbReference>
<protein>
    <submittedName>
        <fullName evidence="2">Methyltransferase type 12</fullName>
    </submittedName>
</protein>
<evidence type="ECO:0000259" key="1">
    <source>
        <dbReference type="Pfam" id="PF13847"/>
    </source>
</evidence>
<dbReference type="CDD" id="cd02440">
    <property type="entry name" value="AdoMet_MTases"/>
    <property type="match status" value="1"/>
</dbReference>
<evidence type="ECO:0000313" key="3">
    <source>
        <dbReference type="Proteomes" id="UP000178485"/>
    </source>
</evidence>
<dbReference type="AlphaFoldDB" id="A0A1G4G6M1"/>
<dbReference type="STRING" id="1642646.ING2E5A_1357"/>
<dbReference type="SUPFAM" id="SSF53335">
    <property type="entry name" value="S-adenosyl-L-methionine-dependent methyltransferases"/>
    <property type="match status" value="1"/>
</dbReference>